<protein>
    <submittedName>
        <fullName evidence="1">Uncharacterized protein</fullName>
    </submittedName>
</protein>
<organism evidence="1">
    <name type="scientific">Myoviridae sp. ctNQV2</name>
    <dbReference type="NCBI Taxonomy" id="2827683"/>
    <lineage>
        <taxon>Viruses</taxon>
        <taxon>Duplodnaviria</taxon>
        <taxon>Heunggongvirae</taxon>
        <taxon>Uroviricota</taxon>
        <taxon>Caudoviricetes</taxon>
    </lineage>
</organism>
<name>A0A8S5RZT4_9CAUD</name>
<proteinExistence type="predicted"/>
<accession>A0A8S5RZT4</accession>
<reference evidence="1" key="1">
    <citation type="journal article" date="2021" name="Proc. Natl. Acad. Sci. U.S.A.">
        <title>A Catalog of Tens of Thousands of Viruses from Human Metagenomes Reveals Hidden Associations with Chronic Diseases.</title>
        <authorList>
            <person name="Tisza M.J."/>
            <person name="Buck C.B."/>
        </authorList>
    </citation>
    <scope>NUCLEOTIDE SEQUENCE</scope>
    <source>
        <strain evidence="1">CtNQV2</strain>
    </source>
</reference>
<evidence type="ECO:0000313" key="1">
    <source>
        <dbReference type="EMBL" id="DAF44023.1"/>
    </source>
</evidence>
<dbReference type="EMBL" id="BK032510">
    <property type="protein sequence ID" value="DAF44023.1"/>
    <property type="molecule type" value="Genomic_DNA"/>
</dbReference>
<sequence>MFLLILINLSQFLSNKAPFSLILINSNFILVNLS</sequence>